<evidence type="ECO:0000313" key="2">
    <source>
        <dbReference type="Proteomes" id="UP000318571"/>
    </source>
</evidence>
<reference evidence="1 2" key="1">
    <citation type="journal article" date="2018" name="Nat. Ecol. Evol.">
        <title>Genomic signatures of mitonuclear coevolution across populations of Tigriopus californicus.</title>
        <authorList>
            <person name="Barreto F.S."/>
            <person name="Watson E.T."/>
            <person name="Lima T.G."/>
            <person name="Willett C.S."/>
            <person name="Edmands S."/>
            <person name="Li W."/>
            <person name="Burton R.S."/>
        </authorList>
    </citation>
    <scope>NUCLEOTIDE SEQUENCE [LARGE SCALE GENOMIC DNA]</scope>
    <source>
        <strain evidence="1 2">San Diego</strain>
    </source>
</reference>
<organism evidence="1 2">
    <name type="scientific">Tigriopus californicus</name>
    <name type="common">Marine copepod</name>
    <dbReference type="NCBI Taxonomy" id="6832"/>
    <lineage>
        <taxon>Eukaryota</taxon>
        <taxon>Metazoa</taxon>
        <taxon>Ecdysozoa</taxon>
        <taxon>Arthropoda</taxon>
        <taxon>Crustacea</taxon>
        <taxon>Multicrustacea</taxon>
        <taxon>Hexanauplia</taxon>
        <taxon>Copepoda</taxon>
        <taxon>Harpacticoida</taxon>
        <taxon>Harpacticidae</taxon>
        <taxon>Tigriopus</taxon>
    </lineage>
</organism>
<dbReference type="AlphaFoldDB" id="A0A553PQY1"/>
<dbReference type="InterPro" id="IPR043502">
    <property type="entry name" value="DNA/RNA_pol_sf"/>
</dbReference>
<dbReference type="EMBL" id="VCGU01000002">
    <property type="protein sequence ID" value="TRY80089.1"/>
    <property type="molecule type" value="Genomic_DNA"/>
</dbReference>
<sequence length="161" mass="17566">MPKLVHCPIHPARSDPDLIKMIKLLATSFAKVDAIHGFFQIPLYADSADLTTFITEEGCFRYNRMLMVVVVGDLLSLSLTYPGMLSSLSLSELGADTEFLALLPSVFKPCGPESVPEGPPPPGPCEEDDEVLAVVLLVVEEVVAAASCSRCWRRRFLLQSS</sequence>
<dbReference type="GO" id="GO:0071897">
    <property type="term" value="P:DNA biosynthetic process"/>
    <property type="evidence" value="ECO:0007669"/>
    <property type="project" value="UniProtKB-ARBA"/>
</dbReference>
<protein>
    <recommendedName>
        <fullName evidence="3">Reverse transcriptase domain-containing protein</fullName>
    </recommendedName>
</protein>
<dbReference type="SUPFAM" id="SSF56672">
    <property type="entry name" value="DNA/RNA polymerases"/>
    <property type="match status" value="1"/>
</dbReference>
<name>A0A553PQY1_TIGCA</name>
<gene>
    <name evidence="1" type="ORF">TCAL_17098</name>
</gene>
<evidence type="ECO:0000313" key="1">
    <source>
        <dbReference type="EMBL" id="TRY80089.1"/>
    </source>
</evidence>
<keyword evidence="2" id="KW-1185">Reference proteome</keyword>
<evidence type="ECO:0008006" key="3">
    <source>
        <dbReference type="Google" id="ProtNLM"/>
    </source>
</evidence>
<proteinExistence type="predicted"/>
<dbReference type="Proteomes" id="UP000318571">
    <property type="component" value="Chromosome 6"/>
</dbReference>
<accession>A0A553PQY1</accession>
<comment type="caution">
    <text evidence="1">The sequence shown here is derived from an EMBL/GenBank/DDBJ whole genome shotgun (WGS) entry which is preliminary data.</text>
</comment>